<feature type="domain" description="4Fe-4S ferredoxin-type" evidence="1">
    <location>
        <begin position="85"/>
        <end position="114"/>
    </location>
</feature>
<dbReference type="SUPFAM" id="SSF54862">
    <property type="entry name" value="4Fe-4S ferredoxins"/>
    <property type="match status" value="1"/>
</dbReference>
<dbReference type="Pfam" id="PF01656">
    <property type="entry name" value="CbiA"/>
    <property type="match status" value="1"/>
</dbReference>
<dbReference type="Gene3D" id="3.30.70.20">
    <property type="match status" value="1"/>
</dbReference>
<dbReference type="OrthoDB" id="65817at2157"/>
<dbReference type="AlphaFoldDB" id="D7EBT1"/>
<name>D7EBT1_METEZ</name>
<dbReference type="InterPro" id="IPR027417">
    <property type="entry name" value="P-loop_NTPase"/>
</dbReference>
<gene>
    <name evidence="2" type="ordered locus">Metev_2096</name>
</gene>
<dbReference type="GO" id="GO:0016491">
    <property type="term" value="F:oxidoreductase activity"/>
    <property type="evidence" value="ECO:0007669"/>
    <property type="project" value="UniProtKB-ARBA"/>
</dbReference>
<evidence type="ECO:0000259" key="1">
    <source>
        <dbReference type="PROSITE" id="PS51379"/>
    </source>
</evidence>
<dbReference type="STRING" id="644295.Metev_2096"/>
<dbReference type="Gene3D" id="3.40.50.300">
    <property type="entry name" value="P-loop containing nucleotide triphosphate hydrolases"/>
    <property type="match status" value="1"/>
</dbReference>
<reference evidence="2 3" key="1">
    <citation type="submission" date="2010-06" db="EMBL/GenBank/DDBJ databases">
        <title>Complete sequence chromosome of Methanohalobium evestigatum Z-7303.</title>
        <authorList>
            <consortium name="US DOE Joint Genome Institute"/>
            <person name="Lucas S."/>
            <person name="Copeland A."/>
            <person name="Lapidus A."/>
            <person name="Cheng J.-F."/>
            <person name="Bruce D."/>
            <person name="Goodwin L."/>
            <person name="Pitluck S."/>
            <person name="Saunders E."/>
            <person name="Detter J.C."/>
            <person name="Han C."/>
            <person name="Tapia R."/>
            <person name="Land M."/>
            <person name="Hauser L."/>
            <person name="Kyrpides N."/>
            <person name="Mikhailova N."/>
            <person name="Sieprawska-Lupa M."/>
            <person name="Whitman W.B."/>
            <person name="Anderson I."/>
            <person name="Woyke T."/>
        </authorList>
    </citation>
    <scope>NUCLEOTIDE SEQUENCE [LARGE SCALE GENOMIC DNA]</scope>
    <source>
        <strain evidence="3">ATCC BAA-1072 / DSM 3721 / NBRC 107634 / OCM 161 / Z-7303</strain>
    </source>
</reference>
<dbReference type="InterPro" id="IPR002586">
    <property type="entry name" value="CobQ/CobB/MinD/ParA_Nub-bd_dom"/>
</dbReference>
<feature type="domain" description="4Fe-4S ferredoxin-type" evidence="1">
    <location>
        <begin position="59"/>
        <end position="84"/>
    </location>
</feature>
<evidence type="ECO:0000313" key="2">
    <source>
        <dbReference type="EMBL" id="ADI74923.1"/>
    </source>
</evidence>
<keyword evidence="3" id="KW-1185">Reference proteome</keyword>
<organism evidence="2 3">
    <name type="scientific">Methanohalobium evestigatum (strain ATCC BAA-1072 / DSM 3721 / NBRC 107634 / OCM 161 / Z-7303)</name>
    <dbReference type="NCBI Taxonomy" id="644295"/>
    <lineage>
        <taxon>Archaea</taxon>
        <taxon>Methanobacteriati</taxon>
        <taxon>Methanobacteriota</taxon>
        <taxon>Stenosarchaea group</taxon>
        <taxon>Methanomicrobia</taxon>
        <taxon>Methanosarcinales</taxon>
        <taxon>Methanosarcinaceae</taxon>
        <taxon>Methanohalobium</taxon>
    </lineage>
</organism>
<sequence>MKQLTVISGKGGTGKTTLTSAFASLAENAVISDCDVDAADIYLILNPEIMETFEFIGSKVAYVNNNLCTECGLCKSYCRFDAITEDFNVNTFICEGCGVCEYICPEDAISLNDRISGKYYKSSTRYGPMSHANLKAGEEASGKLITAVRNTSSELAEKYNSDLILIDGPPGTGCSVISSITGVNMTLVVTEPSISGIHDFKRILEVTNYFDIPTLVCINKYDINVENTRVIEDYCREKGVEVVGKIPYDTIPVEAMIQEKTIIEYSDSDLSRTIRDIWERVTQRL</sequence>
<dbReference type="PROSITE" id="PS00198">
    <property type="entry name" value="4FE4S_FER_1"/>
    <property type="match status" value="1"/>
</dbReference>
<dbReference type="HOGENOM" id="CLU_067767_1_0_2"/>
<dbReference type="InterPro" id="IPR017900">
    <property type="entry name" value="4Fe4S_Fe_S_CS"/>
</dbReference>
<proteinExistence type="predicted"/>
<evidence type="ECO:0000313" key="3">
    <source>
        <dbReference type="Proteomes" id="UP000000391"/>
    </source>
</evidence>
<dbReference type="PROSITE" id="PS51379">
    <property type="entry name" value="4FE4S_FER_2"/>
    <property type="match status" value="2"/>
</dbReference>
<dbReference type="Proteomes" id="UP000000391">
    <property type="component" value="Chromosome"/>
</dbReference>
<dbReference type="Pfam" id="PF00037">
    <property type="entry name" value="Fer4"/>
    <property type="match status" value="2"/>
</dbReference>
<dbReference type="GeneID" id="9347757"/>
<dbReference type="PANTHER" id="PTHR43534">
    <property type="entry name" value="MIND SUPERFAMILY P-LOOP ATPASE CONTAINING AN INSERTED FERREDOXIN DOMAIN"/>
    <property type="match status" value="1"/>
</dbReference>
<dbReference type="SUPFAM" id="SSF52540">
    <property type="entry name" value="P-loop containing nucleoside triphosphate hydrolases"/>
    <property type="match status" value="1"/>
</dbReference>
<protein>
    <submittedName>
        <fullName evidence="2">Cobyrinic acid ac-diamide synthase</fullName>
    </submittedName>
</protein>
<dbReference type="InterPro" id="IPR017896">
    <property type="entry name" value="4Fe4S_Fe-S-bd"/>
</dbReference>
<dbReference type="PANTHER" id="PTHR43534:SF1">
    <property type="entry name" value="4FE-4S CLUSTER CONTAINING PARA FAMILY ATPASE PROTEIN"/>
    <property type="match status" value="1"/>
</dbReference>
<dbReference type="CDD" id="cd03110">
    <property type="entry name" value="SIMIBI_bact_arch"/>
    <property type="match status" value="1"/>
</dbReference>
<dbReference type="KEGG" id="mev:Metev_2096"/>
<dbReference type="EMBL" id="CP002069">
    <property type="protein sequence ID" value="ADI74923.1"/>
    <property type="molecule type" value="Genomic_DNA"/>
</dbReference>
<dbReference type="RefSeq" id="WP_013195488.1">
    <property type="nucleotide sequence ID" value="NC_014253.1"/>
</dbReference>
<accession>D7EBT1</accession>